<feature type="region of interest" description="Disordered" evidence="1">
    <location>
        <begin position="1"/>
        <end position="22"/>
    </location>
</feature>
<keyword evidence="3" id="KW-1185">Reference proteome</keyword>
<dbReference type="OrthoDB" id="241883at2157"/>
<gene>
    <name evidence="2" type="ORF">D8Y22_05295</name>
</gene>
<evidence type="ECO:0000256" key="1">
    <source>
        <dbReference type="SAM" id="MobiDB-lite"/>
    </source>
</evidence>
<protein>
    <submittedName>
        <fullName evidence="2">Uncharacterized protein</fullName>
    </submittedName>
</protein>
<dbReference type="Proteomes" id="UP000318864">
    <property type="component" value="Unassembled WGS sequence"/>
</dbReference>
<evidence type="ECO:0000313" key="3">
    <source>
        <dbReference type="Proteomes" id="UP000318864"/>
    </source>
</evidence>
<accession>A0A4V3VLK8</accession>
<dbReference type="EMBL" id="RBZW01000014">
    <property type="protein sequence ID" value="THE65937.1"/>
    <property type="molecule type" value="Genomic_DNA"/>
</dbReference>
<feature type="compositionally biased region" description="Basic and acidic residues" evidence="1">
    <location>
        <begin position="9"/>
        <end position="19"/>
    </location>
</feature>
<evidence type="ECO:0000313" key="2">
    <source>
        <dbReference type="EMBL" id="THE65937.1"/>
    </source>
</evidence>
<sequence length="86" mass="8815">MTPQLAHLESARTDADRTPDAPFPYASTDTGFALAQYPARGVLRPAEPTAAVGAAGSTACPACDGETINGAGLFVCTSCDWTGILR</sequence>
<reference evidence="2 3" key="1">
    <citation type="submission" date="2018-10" db="EMBL/GenBank/DDBJ databases">
        <title>Natronolimnobius sp. XQ-INN 246 isolated from Inner Mongolia Autonomous Region of China.</title>
        <authorList>
            <person name="Xue Q."/>
        </authorList>
    </citation>
    <scope>NUCLEOTIDE SEQUENCE [LARGE SCALE GENOMIC DNA]</scope>
    <source>
        <strain evidence="2 3">XQ-INN 246</strain>
    </source>
</reference>
<dbReference type="AlphaFoldDB" id="A0A4V3VLK8"/>
<comment type="caution">
    <text evidence="2">The sequence shown here is derived from an EMBL/GenBank/DDBJ whole genome shotgun (WGS) entry which is preliminary data.</text>
</comment>
<name>A0A4V3VLK8_9EURY</name>
<organism evidence="2 3">
    <name type="scientific">Salinadaptatus halalkaliphilus</name>
    <dbReference type="NCBI Taxonomy" id="2419781"/>
    <lineage>
        <taxon>Archaea</taxon>
        <taxon>Methanobacteriati</taxon>
        <taxon>Methanobacteriota</taxon>
        <taxon>Stenosarchaea group</taxon>
        <taxon>Halobacteria</taxon>
        <taxon>Halobacteriales</taxon>
        <taxon>Natrialbaceae</taxon>
        <taxon>Salinadaptatus</taxon>
    </lineage>
</organism>
<proteinExistence type="predicted"/>
<dbReference type="RefSeq" id="WP_141463668.1">
    <property type="nucleotide sequence ID" value="NZ_RBZW01000014.1"/>
</dbReference>